<gene>
    <name evidence="1" type="ORF">FGO68_gene8913</name>
</gene>
<proteinExistence type="predicted"/>
<dbReference type="Proteomes" id="UP000785679">
    <property type="component" value="Unassembled WGS sequence"/>
</dbReference>
<protein>
    <recommendedName>
        <fullName evidence="3">RING-type domain-containing protein</fullName>
    </recommendedName>
</protein>
<dbReference type="SUPFAM" id="SSF49599">
    <property type="entry name" value="TRAF domain-like"/>
    <property type="match status" value="1"/>
</dbReference>
<evidence type="ECO:0000313" key="2">
    <source>
        <dbReference type="Proteomes" id="UP000785679"/>
    </source>
</evidence>
<reference evidence="1" key="1">
    <citation type="submission" date="2019-06" db="EMBL/GenBank/DDBJ databases">
        <authorList>
            <person name="Zheng W."/>
        </authorList>
    </citation>
    <scope>NUCLEOTIDE SEQUENCE</scope>
    <source>
        <strain evidence="1">QDHG01</strain>
    </source>
</reference>
<sequence>MLLKSKKQIKEELNDEALSPRLVHPSQDALDQHFECKICYNVLPLTGSMECSKCQIAYCGGCLKDYWKHKGNLKTCPLNCKDPQFRELHRFFLQKLSEIYLNCKNKGCQETIPYSQYKQHLKDCKFVEFNCDCGKSLAIQNITQHAQYCHLVKVKCNKCSEIILFTTFNTHDCLSTLKSKLSHLGGVHKYYEDTVNLYCPQRHLLYPCTIATEPFCKRRRQRGQNVTQCDICAGVIMPREMYWRCLEACDEDVCCRCFKDAWEDRRRKEK</sequence>
<name>A0A8J8NRV6_HALGN</name>
<accession>A0A8J8NRV6</accession>
<comment type="caution">
    <text evidence="1">The sequence shown here is derived from an EMBL/GenBank/DDBJ whole genome shotgun (WGS) entry which is preliminary data.</text>
</comment>
<organism evidence="1 2">
    <name type="scientific">Halteria grandinella</name>
    <dbReference type="NCBI Taxonomy" id="5974"/>
    <lineage>
        <taxon>Eukaryota</taxon>
        <taxon>Sar</taxon>
        <taxon>Alveolata</taxon>
        <taxon>Ciliophora</taxon>
        <taxon>Intramacronucleata</taxon>
        <taxon>Spirotrichea</taxon>
        <taxon>Stichotrichia</taxon>
        <taxon>Sporadotrichida</taxon>
        <taxon>Halteriidae</taxon>
        <taxon>Halteria</taxon>
    </lineage>
</organism>
<dbReference type="OrthoDB" id="295927at2759"/>
<evidence type="ECO:0000313" key="1">
    <source>
        <dbReference type="EMBL" id="TNV79948.1"/>
    </source>
</evidence>
<dbReference type="InterPro" id="IPR013083">
    <property type="entry name" value="Znf_RING/FYVE/PHD"/>
</dbReference>
<dbReference type="EMBL" id="RRYP01008192">
    <property type="protein sequence ID" value="TNV79948.1"/>
    <property type="molecule type" value="Genomic_DNA"/>
</dbReference>
<evidence type="ECO:0008006" key="3">
    <source>
        <dbReference type="Google" id="ProtNLM"/>
    </source>
</evidence>
<dbReference type="Gene3D" id="3.30.40.10">
    <property type="entry name" value="Zinc/RING finger domain, C3HC4 (zinc finger)"/>
    <property type="match status" value="2"/>
</dbReference>
<keyword evidence="2" id="KW-1185">Reference proteome</keyword>
<dbReference type="AlphaFoldDB" id="A0A8J8NRV6"/>
<dbReference type="SUPFAM" id="SSF57850">
    <property type="entry name" value="RING/U-box"/>
    <property type="match status" value="1"/>
</dbReference>